<dbReference type="InterPro" id="IPR004449">
    <property type="entry name" value="SixA"/>
</dbReference>
<dbReference type="NCBIfam" id="TIGR00249">
    <property type="entry name" value="sixA"/>
    <property type="match status" value="1"/>
</dbReference>
<dbReference type="KEGG" id="poj:PtoMrB4_22000"/>
<dbReference type="Gene3D" id="3.40.50.1240">
    <property type="entry name" value="Phosphoglycerate mutase-like"/>
    <property type="match status" value="1"/>
</dbReference>
<dbReference type="GO" id="GO:0005737">
    <property type="term" value="C:cytoplasm"/>
    <property type="evidence" value="ECO:0007669"/>
    <property type="project" value="InterPro"/>
</dbReference>
<dbReference type="InterPro" id="IPR013078">
    <property type="entry name" value="His_Pase_superF_clade-1"/>
</dbReference>
<dbReference type="GeneID" id="57397420"/>
<dbReference type="Proteomes" id="UP000501237">
    <property type="component" value="Chromosome"/>
</dbReference>
<dbReference type="EMBL" id="AP022642">
    <property type="protein sequence ID" value="BCA28223.1"/>
    <property type="molecule type" value="Genomic_DNA"/>
</dbReference>
<evidence type="ECO:0000256" key="1">
    <source>
        <dbReference type="ARBA" id="ARBA00022801"/>
    </source>
</evidence>
<dbReference type="InterPro" id="IPR029033">
    <property type="entry name" value="His_PPase_superfam"/>
</dbReference>
<dbReference type="InterPro" id="IPR051021">
    <property type="entry name" value="Mito_Ser/Thr_phosphatase"/>
</dbReference>
<dbReference type="AlphaFoldDB" id="A0A679GD22"/>
<evidence type="ECO:0000313" key="2">
    <source>
        <dbReference type="EMBL" id="BCA28223.1"/>
    </source>
</evidence>
<sequence>MKLWLLRHGEAEPRAATDAERPLTRNGRQEVLQAAARLAGVPLDAIIVSPYLRARQTAELVVEALAFQGPVLVEGWLTPESDPREALDRLAQREESQLLLVTHNPFVGELAGLLVHGHRQQPLAMSTASLAELDGAMPLAGVMDLRALHHPHRL</sequence>
<dbReference type="CDD" id="cd07067">
    <property type="entry name" value="HP_PGM_like"/>
    <property type="match status" value="1"/>
</dbReference>
<protein>
    <submittedName>
        <fullName evidence="2">Phosphohistidine phosphatase SixA</fullName>
    </submittedName>
</protein>
<reference evidence="2 3" key="1">
    <citation type="journal article" date="2020" name="Microbiol. Resour. Announc.">
        <title>Complete genome sequence of Pseudomonas otitidis strain MrB4, isolated from Lake Biwa in Japan.</title>
        <authorList>
            <person name="Miyazaki K."/>
            <person name="Hase E."/>
            <person name="Maruya T."/>
        </authorList>
    </citation>
    <scope>NUCLEOTIDE SEQUENCE [LARGE SCALE GENOMIC DNA]</scope>
    <source>
        <strain evidence="2 3">MrB4</strain>
    </source>
</reference>
<accession>A0A679GD22</accession>
<dbReference type="GO" id="GO:0101006">
    <property type="term" value="F:protein histidine phosphatase activity"/>
    <property type="evidence" value="ECO:0007669"/>
    <property type="project" value="InterPro"/>
</dbReference>
<organism evidence="2 3">
    <name type="scientific">Metapseudomonas otitidis</name>
    <dbReference type="NCBI Taxonomy" id="319939"/>
    <lineage>
        <taxon>Bacteria</taxon>
        <taxon>Pseudomonadati</taxon>
        <taxon>Pseudomonadota</taxon>
        <taxon>Gammaproteobacteria</taxon>
        <taxon>Pseudomonadales</taxon>
        <taxon>Pseudomonadaceae</taxon>
        <taxon>Metapseudomonas</taxon>
    </lineage>
</organism>
<dbReference type="RefSeq" id="WP_172433268.1">
    <property type="nucleotide sequence ID" value="NZ_AP022642.1"/>
</dbReference>
<dbReference type="PANTHER" id="PTHR20935">
    <property type="entry name" value="PHOSPHOGLYCERATE MUTASE-RELATED"/>
    <property type="match status" value="1"/>
</dbReference>
<name>A0A679GD22_9GAMM</name>
<dbReference type="Pfam" id="PF00300">
    <property type="entry name" value="His_Phos_1"/>
    <property type="match status" value="1"/>
</dbReference>
<evidence type="ECO:0000313" key="3">
    <source>
        <dbReference type="Proteomes" id="UP000501237"/>
    </source>
</evidence>
<dbReference type="SUPFAM" id="SSF53254">
    <property type="entry name" value="Phosphoglycerate mutase-like"/>
    <property type="match status" value="1"/>
</dbReference>
<proteinExistence type="predicted"/>
<keyword evidence="1" id="KW-0378">Hydrolase</keyword>
<dbReference type="SMART" id="SM00855">
    <property type="entry name" value="PGAM"/>
    <property type="match status" value="1"/>
</dbReference>
<gene>
    <name evidence="2" type="ORF">PtoMrB4_22000</name>
</gene>